<dbReference type="PIRSF" id="PIRSF030780">
    <property type="entry name" value="Md_memb_hyd_prd"/>
    <property type="match status" value="1"/>
</dbReference>
<feature type="transmembrane region" description="Helical" evidence="1">
    <location>
        <begin position="108"/>
        <end position="126"/>
    </location>
</feature>
<feature type="transmembrane region" description="Helical" evidence="1">
    <location>
        <begin position="63"/>
        <end position="80"/>
    </location>
</feature>
<feature type="transmembrane region" description="Helical" evidence="1">
    <location>
        <begin position="86"/>
        <end position="101"/>
    </location>
</feature>
<dbReference type="Proteomes" id="UP000192468">
    <property type="component" value="Unassembled WGS sequence"/>
</dbReference>
<dbReference type="EMBL" id="FWXH01000005">
    <property type="protein sequence ID" value="SMC23318.1"/>
    <property type="molecule type" value="Genomic_DNA"/>
</dbReference>
<dbReference type="AlphaFoldDB" id="A0A1W1XIJ4"/>
<organism evidence="2 3">
    <name type="scientific">Clostridium acidisoli DSM 12555</name>
    <dbReference type="NCBI Taxonomy" id="1121291"/>
    <lineage>
        <taxon>Bacteria</taxon>
        <taxon>Bacillati</taxon>
        <taxon>Bacillota</taxon>
        <taxon>Clostridia</taxon>
        <taxon>Eubacteriales</taxon>
        <taxon>Clostridiaceae</taxon>
        <taxon>Clostridium</taxon>
    </lineage>
</organism>
<feature type="transmembrane region" description="Helical" evidence="1">
    <location>
        <begin position="132"/>
        <end position="157"/>
    </location>
</feature>
<evidence type="ECO:0000256" key="1">
    <source>
        <dbReference type="SAM" id="Phobius"/>
    </source>
</evidence>
<keyword evidence="3" id="KW-1185">Reference proteome</keyword>
<name>A0A1W1XIJ4_9CLOT</name>
<evidence type="ECO:0000313" key="2">
    <source>
        <dbReference type="EMBL" id="SMC23318.1"/>
    </source>
</evidence>
<dbReference type="Pfam" id="PF04307">
    <property type="entry name" value="YdjM"/>
    <property type="match status" value="1"/>
</dbReference>
<dbReference type="InterPro" id="IPR016956">
    <property type="entry name" value="YdjM"/>
</dbReference>
<dbReference type="STRING" id="1121291.SAMN02745134_01878"/>
<dbReference type="OrthoDB" id="5459053at2"/>
<feature type="transmembrane region" description="Helical" evidence="1">
    <location>
        <begin position="25"/>
        <end position="42"/>
    </location>
</feature>
<keyword evidence="1" id="KW-0812">Transmembrane</keyword>
<dbReference type="InterPro" id="IPR007404">
    <property type="entry name" value="YdjM-like"/>
</dbReference>
<feature type="transmembrane region" description="Helical" evidence="1">
    <location>
        <begin position="178"/>
        <end position="196"/>
    </location>
</feature>
<dbReference type="PANTHER" id="PTHR35531:SF1">
    <property type="entry name" value="INNER MEMBRANE PROTEIN YBCI-RELATED"/>
    <property type="match status" value="1"/>
</dbReference>
<gene>
    <name evidence="2" type="ORF">SAMN02745134_01878</name>
</gene>
<dbReference type="RefSeq" id="WP_084115437.1">
    <property type="nucleotide sequence ID" value="NZ_FWXH01000005.1"/>
</dbReference>
<keyword evidence="1" id="KW-1133">Transmembrane helix</keyword>
<sequence>MTGKTHAGLGTAVGIALSSRVPGELSIISIIVLTVASLLPDIDHPKSIFNKYILPIKNNTAKFVIYGVIGVLIIVLNFKYEEIPELNVIGALFIIVAFSSHRTGLTHSIAGIIIFAFVSNYLGVRYNDKNLVYYFVIGYSSHIIGDMFTNRGVPLFYPLRNKNIKFPITFRVGSKKGNLIEDIIIICSILYILYRLPTLLQLR</sequence>
<dbReference type="PANTHER" id="PTHR35531">
    <property type="entry name" value="INNER MEMBRANE PROTEIN YBCI-RELATED"/>
    <property type="match status" value="1"/>
</dbReference>
<accession>A0A1W1XIJ4</accession>
<protein>
    <submittedName>
        <fullName evidence="2">Inner membrane protein</fullName>
    </submittedName>
</protein>
<reference evidence="2 3" key="1">
    <citation type="submission" date="2017-04" db="EMBL/GenBank/DDBJ databases">
        <authorList>
            <person name="Afonso C.L."/>
            <person name="Miller P.J."/>
            <person name="Scott M.A."/>
            <person name="Spackman E."/>
            <person name="Goraichik I."/>
            <person name="Dimitrov K.M."/>
            <person name="Suarez D.L."/>
            <person name="Swayne D.E."/>
        </authorList>
    </citation>
    <scope>NUCLEOTIDE SEQUENCE [LARGE SCALE GENOMIC DNA]</scope>
    <source>
        <strain evidence="2 3">DSM 12555</strain>
    </source>
</reference>
<keyword evidence="1" id="KW-0472">Membrane</keyword>
<evidence type="ECO:0000313" key="3">
    <source>
        <dbReference type="Proteomes" id="UP000192468"/>
    </source>
</evidence>
<proteinExistence type="predicted"/>